<feature type="transmembrane region" description="Helical" evidence="1">
    <location>
        <begin position="71"/>
        <end position="87"/>
    </location>
</feature>
<sequence>MKLKIHYHRSNSGRNVISDYINLLDKKIQYEIYSFLKRFENDFHFRQYPHCKKITKDVFEIRIKIKDSYRILYGFIYNGAVVFLHIFKKKTNKIPKKDLKLAINRLKSYEQ</sequence>
<evidence type="ECO:0000313" key="3">
    <source>
        <dbReference type="Proteomes" id="UP000230869"/>
    </source>
</evidence>
<accession>A0A2M6K8R2</accession>
<dbReference type="AlphaFoldDB" id="A0A2M6K8R2"/>
<proteinExistence type="predicted"/>
<organism evidence="2 3">
    <name type="scientific">Candidatus Falkowbacteria bacterium CG11_big_fil_rev_8_21_14_0_20_39_10</name>
    <dbReference type="NCBI Taxonomy" id="1974570"/>
    <lineage>
        <taxon>Bacteria</taxon>
        <taxon>Candidatus Falkowiibacteriota</taxon>
    </lineage>
</organism>
<protein>
    <recommendedName>
        <fullName evidence="4">Addiction module toxin RelE</fullName>
    </recommendedName>
</protein>
<comment type="caution">
    <text evidence="2">The sequence shown here is derived from an EMBL/GenBank/DDBJ whole genome shotgun (WGS) entry which is preliminary data.</text>
</comment>
<dbReference type="InterPro" id="IPR009241">
    <property type="entry name" value="HigB-like"/>
</dbReference>
<dbReference type="Pfam" id="PF05973">
    <property type="entry name" value="Gp49"/>
    <property type="match status" value="1"/>
</dbReference>
<evidence type="ECO:0008006" key="4">
    <source>
        <dbReference type="Google" id="ProtNLM"/>
    </source>
</evidence>
<keyword evidence="1" id="KW-0812">Transmembrane</keyword>
<name>A0A2M6K8R2_9BACT</name>
<dbReference type="SUPFAM" id="SSF143011">
    <property type="entry name" value="RelE-like"/>
    <property type="match status" value="1"/>
</dbReference>
<dbReference type="InterPro" id="IPR035093">
    <property type="entry name" value="RelE/ParE_toxin_dom_sf"/>
</dbReference>
<gene>
    <name evidence="2" type="ORF">COV49_02665</name>
</gene>
<evidence type="ECO:0000313" key="2">
    <source>
        <dbReference type="EMBL" id="PIR13302.1"/>
    </source>
</evidence>
<keyword evidence="1" id="KW-0472">Membrane</keyword>
<dbReference type="EMBL" id="PCWW01000045">
    <property type="protein sequence ID" value="PIR13302.1"/>
    <property type="molecule type" value="Genomic_DNA"/>
</dbReference>
<keyword evidence="1" id="KW-1133">Transmembrane helix</keyword>
<evidence type="ECO:0000256" key="1">
    <source>
        <dbReference type="SAM" id="Phobius"/>
    </source>
</evidence>
<reference evidence="2 3" key="1">
    <citation type="submission" date="2017-09" db="EMBL/GenBank/DDBJ databases">
        <title>Depth-based differentiation of microbial function through sediment-hosted aquifers and enrichment of novel symbionts in the deep terrestrial subsurface.</title>
        <authorList>
            <person name="Probst A.J."/>
            <person name="Ladd B."/>
            <person name="Jarett J.K."/>
            <person name="Geller-Mcgrath D.E."/>
            <person name="Sieber C.M."/>
            <person name="Emerson J.B."/>
            <person name="Anantharaman K."/>
            <person name="Thomas B.C."/>
            <person name="Malmstrom R."/>
            <person name="Stieglmeier M."/>
            <person name="Klingl A."/>
            <person name="Woyke T."/>
            <person name="Ryan C.M."/>
            <person name="Banfield J.F."/>
        </authorList>
    </citation>
    <scope>NUCLEOTIDE SEQUENCE [LARGE SCALE GENOMIC DNA]</scope>
    <source>
        <strain evidence="2">CG11_big_fil_rev_8_21_14_0_20_39_10</strain>
    </source>
</reference>
<dbReference type="Proteomes" id="UP000230869">
    <property type="component" value="Unassembled WGS sequence"/>
</dbReference>